<keyword evidence="4 10" id="KW-0963">Cytoplasm</keyword>
<organism evidence="14 15">
    <name type="scientific">Methylophilales bacterium MBRS-H7</name>
    <dbReference type="NCBI Taxonomy" id="1623450"/>
    <lineage>
        <taxon>Bacteria</taxon>
        <taxon>Pseudomonadati</taxon>
        <taxon>Pseudomonadota</taxon>
        <taxon>Betaproteobacteria</taxon>
        <taxon>Nitrosomonadales</taxon>
        <taxon>OM43 clade</taxon>
    </lineage>
</organism>
<name>A0A0H4IYR5_9PROT</name>
<accession>A0A0H4IYR5</accession>
<dbReference type="NCBIfam" id="NF010748">
    <property type="entry name" value="PRK14150.1"/>
    <property type="match status" value="1"/>
</dbReference>
<dbReference type="InterPro" id="IPR000740">
    <property type="entry name" value="GrpE"/>
</dbReference>
<comment type="function">
    <text evidence="7 10 11">Participates actively in the response to hyperosmotic and heat shock by preventing the aggregation of stress-denatured proteins, in association with DnaK and GrpE. It is the nucleotide exchange factor for DnaK and may function as a thermosensor. Unfolded proteins bind initially to DnaJ; upon interaction with the DnaJ-bound protein, DnaK hydrolyzes its bound ATP, resulting in the formation of a stable complex. GrpE releases ADP from DnaK; ATP binding to DnaK triggers the release of the substrate protein, thus completing the reaction cycle. Several rounds of ATP-dependent interactions between DnaJ, DnaK and GrpE are required for fully efficient folding.</text>
</comment>
<dbReference type="SUPFAM" id="SSF58014">
    <property type="entry name" value="Coiled-coil domain of nucleotide exchange factor GrpE"/>
    <property type="match status" value="1"/>
</dbReference>
<sequence>MADEKKEKNLTEELDQNKDQDLSKENANEENQEIDGQSDDLLEQIEDLKNQVLYAKAEAENIRRRSYEEADKTRKFAIEGFSKELLSVKDSLEASLGPDNVHNKTLIDGVELTLKQLNAVFEKFNIAEINPTGEKFDPNEHQAMSMVESKEQESNTVLSVLQKGYKLNDRVIRPAMVSVVKNND</sequence>
<dbReference type="SUPFAM" id="SSF51064">
    <property type="entry name" value="Head domain of nucleotide exchange factor GrpE"/>
    <property type="match status" value="1"/>
</dbReference>
<evidence type="ECO:0000256" key="12">
    <source>
        <dbReference type="RuleBase" id="RU004478"/>
    </source>
</evidence>
<evidence type="ECO:0000256" key="13">
    <source>
        <dbReference type="SAM" id="MobiDB-lite"/>
    </source>
</evidence>
<keyword evidence="5 10" id="KW-0346">Stress response</keyword>
<feature type="compositionally biased region" description="Basic and acidic residues" evidence="13">
    <location>
        <begin position="1"/>
        <end position="27"/>
    </location>
</feature>
<dbReference type="PROSITE" id="PS01071">
    <property type="entry name" value="GRPE"/>
    <property type="match status" value="1"/>
</dbReference>
<dbReference type="GO" id="GO:0006457">
    <property type="term" value="P:protein folding"/>
    <property type="evidence" value="ECO:0007669"/>
    <property type="project" value="InterPro"/>
</dbReference>
<evidence type="ECO:0000313" key="15">
    <source>
        <dbReference type="Proteomes" id="UP000066549"/>
    </source>
</evidence>
<dbReference type="Gene3D" id="2.30.22.10">
    <property type="entry name" value="Head domain of nucleotide exchange factor GrpE"/>
    <property type="match status" value="1"/>
</dbReference>
<comment type="subunit">
    <text evidence="3 10">Homodimer.</text>
</comment>
<dbReference type="InterPro" id="IPR013805">
    <property type="entry name" value="GrpE_CC"/>
</dbReference>
<evidence type="ECO:0000256" key="8">
    <source>
        <dbReference type="ARBA" id="ARBA00072274"/>
    </source>
</evidence>
<dbReference type="PANTHER" id="PTHR21237:SF23">
    <property type="entry name" value="GRPE PROTEIN HOMOLOG, MITOCHONDRIAL"/>
    <property type="match status" value="1"/>
</dbReference>
<evidence type="ECO:0000256" key="2">
    <source>
        <dbReference type="ARBA" id="ARBA00009054"/>
    </source>
</evidence>
<comment type="similarity">
    <text evidence="2 10 12">Belongs to the GrpE family.</text>
</comment>
<dbReference type="NCBIfam" id="NF010737">
    <property type="entry name" value="PRK14139.1"/>
    <property type="match status" value="1"/>
</dbReference>
<evidence type="ECO:0000256" key="5">
    <source>
        <dbReference type="ARBA" id="ARBA00023016"/>
    </source>
</evidence>
<dbReference type="PRINTS" id="PR00773">
    <property type="entry name" value="GRPEPROTEIN"/>
</dbReference>
<dbReference type="Pfam" id="PF01025">
    <property type="entry name" value="GrpE"/>
    <property type="match status" value="1"/>
</dbReference>
<protein>
    <recommendedName>
        <fullName evidence="8 10">Protein GrpE</fullName>
    </recommendedName>
    <alternativeName>
        <fullName evidence="9 10">HSP-70 cofactor</fullName>
    </alternativeName>
</protein>
<dbReference type="GO" id="GO:0051082">
    <property type="term" value="F:unfolded protein binding"/>
    <property type="evidence" value="ECO:0007669"/>
    <property type="project" value="TreeGrafter"/>
</dbReference>
<dbReference type="EMBL" id="CP011002">
    <property type="protein sequence ID" value="AKO66131.1"/>
    <property type="molecule type" value="Genomic_DNA"/>
</dbReference>
<dbReference type="FunFam" id="2.30.22.10:FF:000001">
    <property type="entry name" value="Protein GrpE"/>
    <property type="match status" value="1"/>
</dbReference>
<dbReference type="PANTHER" id="PTHR21237">
    <property type="entry name" value="GRPE PROTEIN"/>
    <property type="match status" value="1"/>
</dbReference>
<proteinExistence type="inferred from homology"/>
<dbReference type="CDD" id="cd00446">
    <property type="entry name" value="GrpE"/>
    <property type="match status" value="1"/>
</dbReference>
<dbReference type="GO" id="GO:0042803">
    <property type="term" value="F:protein homodimerization activity"/>
    <property type="evidence" value="ECO:0007669"/>
    <property type="project" value="InterPro"/>
</dbReference>
<evidence type="ECO:0000256" key="3">
    <source>
        <dbReference type="ARBA" id="ARBA00011738"/>
    </source>
</evidence>
<dbReference type="HAMAP" id="MF_01151">
    <property type="entry name" value="GrpE"/>
    <property type="match status" value="1"/>
</dbReference>
<evidence type="ECO:0000313" key="14">
    <source>
        <dbReference type="EMBL" id="AKO66131.1"/>
    </source>
</evidence>
<feature type="compositionally biased region" description="Acidic residues" evidence="13">
    <location>
        <begin position="28"/>
        <end position="39"/>
    </location>
</feature>
<evidence type="ECO:0000256" key="10">
    <source>
        <dbReference type="HAMAP-Rule" id="MF_01151"/>
    </source>
</evidence>
<dbReference type="Proteomes" id="UP000066549">
    <property type="component" value="Chromosome"/>
</dbReference>
<evidence type="ECO:0000256" key="11">
    <source>
        <dbReference type="RuleBase" id="RU000639"/>
    </source>
</evidence>
<evidence type="ECO:0000256" key="4">
    <source>
        <dbReference type="ARBA" id="ARBA00022490"/>
    </source>
</evidence>
<evidence type="ECO:0000256" key="7">
    <source>
        <dbReference type="ARBA" id="ARBA00053401"/>
    </source>
</evidence>
<dbReference type="PATRIC" id="fig|1623450.3.peg.1083"/>
<comment type="subcellular location">
    <subcellularLocation>
        <location evidence="1 10">Cytoplasm</location>
    </subcellularLocation>
</comment>
<keyword evidence="15" id="KW-1185">Reference proteome</keyword>
<dbReference type="GO" id="GO:0000774">
    <property type="term" value="F:adenyl-nucleotide exchange factor activity"/>
    <property type="evidence" value="ECO:0007669"/>
    <property type="project" value="InterPro"/>
</dbReference>
<reference evidence="14 15" key="1">
    <citation type="submission" date="2015-03" db="EMBL/GenBank/DDBJ databases">
        <title>Comparative analysis of the OM43 clade including a novel species from Red Sea uncovers genomic and metabolic diversity among marine methylotrophs.</title>
        <authorList>
            <person name="Jimenez-Infante F."/>
            <person name="Ngugi D.K."/>
            <person name="Vinu M."/>
            <person name="Alam I."/>
            <person name="Kamau A."/>
            <person name="Blom J."/>
            <person name="Bajic V.B."/>
            <person name="Stingl U."/>
        </authorList>
    </citation>
    <scope>NUCLEOTIDE SEQUENCE [LARGE SCALE GENOMIC DNA]</scope>
    <source>
        <strain evidence="14 15">MBRSH7</strain>
    </source>
</reference>
<dbReference type="InterPro" id="IPR009012">
    <property type="entry name" value="GrpE_head"/>
</dbReference>
<dbReference type="NCBIfam" id="NF010738">
    <property type="entry name" value="PRK14140.1"/>
    <property type="match status" value="1"/>
</dbReference>
<evidence type="ECO:0000256" key="6">
    <source>
        <dbReference type="ARBA" id="ARBA00023186"/>
    </source>
</evidence>
<evidence type="ECO:0000256" key="1">
    <source>
        <dbReference type="ARBA" id="ARBA00004496"/>
    </source>
</evidence>
<dbReference type="OrthoDB" id="9789811at2"/>
<gene>
    <name evidence="10" type="primary">grpE</name>
    <name evidence="14" type="ORF">VI33_05445</name>
</gene>
<keyword evidence="6 10" id="KW-0143">Chaperone</keyword>
<dbReference type="GO" id="GO:0005829">
    <property type="term" value="C:cytosol"/>
    <property type="evidence" value="ECO:0007669"/>
    <property type="project" value="TreeGrafter"/>
</dbReference>
<dbReference type="Gene3D" id="3.90.20.20">
    <property type="match status" value="1"/>
</dbReference>
<evidence type="ECO:0000256" key="9">
    <source>
        <dbReference type="ARBA" id="ARBA00076414"/>
    </source>
</evidence>
<feature type="region of interest" description="Disordered" evidence="13">
    <location>
        <begin position="1"/>
        <end position="39"/>
    </location>
</feature>
<dbReference type="AlphaFoldDB" id="A0A0H4IYR5"/>
<dbReference type="GO" id="GO:0051087">
    <property type="term" value="F:protein-folding chaperone binding"/>
    <property type="evidence" value="ECO:0007669"/>
    <property type="project" value="InterPro"/>
</dbReference>